<proteinExistence type="predicted"/>
<evidence type="ECO:0000313" key="1">
    <source>
        <dbReference type="EMBL" id="VDL83571.1"/>
    </source>
</evidence>
<keyword evidence="2" id="KW-1185">Reference proteome</keyword>
<reference evidence="1 2" key="2">
    <citation type="submission" date="2018-11" db="EMBL/GenBank/DDBJ databases">
        <authorList>
            <consortium name="Pathogen Informatics"/>
        </authorList>
    </citation>
    <scope>NUCLEOTIDE SEQUENCE [LARGE SCALE GENOMIC DNA]</scope>
</reference>
<sequence length="77" mass="8811">MPRCPSCSGERVWWIWLKYESSGVIMSRCEQLSSDFFEVLVQWLPITHGFLRTAFGPPPPPPPPHGGPKLIVFRWSS</sequence>
<dbReference type="AlphaFoldDB" id="A0A0N4YRG2"/>
<evidence type="ECO:0000313" key="3">
    <source>
        <dbReference type="WBParaSite" id="NBR_0001983401-mRNA-1"/>
    </source>
</evidence>
<accession>A0A0N4YRG2</accession>
<evidence type="ECO:0000313" key="2">
    <source>
        <dbReference type="Proteomes" id="UP000271162"/>
    </source>
</evidence>
<reference evidence="3" key="1">
    <citation type="submission" date="2017-02" db="UniProtKB">
        <authorList>
            <consortium name="WormBaseParasite"/>
        </authorList>
    </citation>
    <scope>IDENTIFICATION</scope>
</reference>
<gene>
    <name evidence="1" type="ORF">NBR_LOCUS19835</name>
</gene>
<dbReference type="EMBL" id="UYSL01024541">
    <property type="protein sequence ID" value="VDL83571.1"/>
    <property type="molecule type" value="Genomic_DNA"/>
</dbReference>
<dbReference type="WBParaSite" id="NBR_0001983401-mRNA-1">
    <property type="protein sequence ID" value="NBR_0001983401-mRNA-1"/>
    <property type="gene ID" value="NBR_0001983401"/>
</dbReference>
<protein>
    <submittedName>
        <fullName evidence="1 3">Uncharacterized protein</fullName>
    </submittedName>
</protein>
<name>A0A0N4YRG2_NIPBR</name>
<dbReference type="Proteomes" id="UP000271162">
    <property type="component" value="Unassembled WGS sequence"/>
</dbReference>
<organism evidence="3">
    <name type="scientific">Nippostrongylus brasiliensis</name>
    <name type="common">Rat hookworm</name>
    <dbReference type="NCBI Taxonomy" id="27835"/>
    <lineage>
        <taxon>Eukaryota</taxon>
        <taxon>Metazoa</taxon>
        <taxon>Ecdysozoa</taxon>
        <taxon>Nematoda</taxon>
        <taxon>Chromadorea</taxon>
        <taxon>Rhabditida</taxon>
        <taxon>Rhabditina</taxon>
        <taxon>Rhabditomorpha</taxon>
        <taxon>Strongyloidea</taxon>
        <taxon>Heligmosomidae</taxon>
        <taxon>Nippostrongylus</taxon>
    </lineage>
</organism>